<keyword evidence="2" id="KW-1185">Reference proteome</keyword>
<organism evidence="1 2">
    <name type="scientific">Ochrobactrum teleogrylli</name>
    <dbReference type="NCBI Taxonomy" id="2479765"/>
    <lineage>
        <taxon>Bacteria</taxon>
        <taxon>Pseudomonadati</taxon>
        <taxon>Pseudomonadota</taxon>
        <taxon>Alphaproteobacteria</taxon>
        <taxon>Hyphomicrobiales</taxon>
        <taxon>Brucellaceae</taxon>
        <taxon>Brucella/Ochrobactrum group</taxon>
        <taxon>Ochrobactrum</taxon>
    </lineage>
</organism>
<dbReference type="EMBL" id="VEWL01000010">
    <property type="protein sequence ID" value="TNV13244.1"/>
    <property type="molecule type" value="Genomic_DNA"/>
</dbReference>
<evidence type="ECO:0000313" key="2">
    <source>
        <dbReference type="Proteomes" id="UP000312784"/>
    </source>
</evidence>
<evidence type="ECO:0008006" key="3">
    <source>
        <dbReference type="Google" id="ProtNLM"/>
    </source>
</evidence>
<dbReference type="Proteomes" id="UP000312784">
    <property type="component" value="Unassembled WGS sequence"/>
</dbReference>
<sequence>MSVADLEKTICATTPGRIMFQMCLADTHEEIQNLIEDGIDWAALQLTENAHLNQELGEDKITIDIVNMLKSLNFDAAHDTQIGGHCDIVVRAKNDFLWIGEAKVHSNYNWLHKGMAQLSTRYSTGVQGQDCGEILVYTYAPRLDKILAEWRDRVAESVEEISIEDLDRDRLIFRTTHPHVRTGRPFRVRHKGISLHFDPKA</sequence>
<protein>
    <recommendedName>
        <fullName evidence="3">Restriction endonuclease</fullName>
    </recommendedName>
</protein>
<comment type="caution">
    <text evidence="1">The sequence shown here is derived from an EMBL/GenBank/DDBJ whole genome shotgun (WGS) entry which is preliminary data.</text>
</comment>
<gene>
    <name evidence="1" type="ORF">FIC94_16040</name>
</gene>
<name>A0ABY2Y2P4_9HYPH</name>
<reference evidence="1 2" key="1">
    <citation type="submission" date="2019-06" db="EMBL/GenBank/DDBJ databases">
        <title>Ochrobactrum cricket sp.nov., isolated from the insect Teleogryllus occipitalis living in deserted cropland.</title>
        <authorList>
            <person name="Hu M."/>
        </authorList>
    </citation>
    <scope>NUCLEOTIDE SEQUENCE [LARGE SCALE GENOMIC DNA]</scope>
    <source>
        <strain evidence="1 2">LCB8</strain>
    </source>
</reference>
<evidence type="ECO:0000313" key="1">
    <source>
        <dbReference type="EMBL" id="TNV13244.1"/>
    </source>
</evidence>
<proteinExistence type="predicted"/>
<accession>A0ABY2Y2P4</accession>